<reference evidence="1 2" key="1">
    <citation type="submission" date="2018-04" db="EMBL/GenBank/DDBJ databases">
        <title>Chitinophaga fuyangensis sp. nov., isolated from soil in a chemical factory.</title>
        <authorList>
            <person name="Chen K."/>
        </authorList>
    </citation>
    <scope>NUCLEOTIDE SEQUENCE [LARGE SCALE GENOMIC DNA]</scope>
    <source>
        <strain evidence="1 2">LY-1</strain>
    </source>
</reference>
<evidence type="ECO:0000313" key="2">
    <source>
        <dbReference type="Proteomes" id="UP000244450"/>
    </source>
</evidence>
<dbReference type="OrthoDB" id="9964823at2"/>
<dbReference type="RefSeq" id="WP_108686881.1">
    <property type="nucleotide sequence ID" value="NZ_QCYK01000002.1"/>
</dbReference>
<evidence type="ECO:0000313" key="1">
    <source>
        <dbReference type="EMBL" id="PUZ25044.1"/>
    </source>
</evidence>
<proteinExistence type="predicted"/>
<sequence>MRIEKNITLQQVKKTGSTTVYYSAHTLWWTDDPDDLQHGPVPLDVYGSPLYQGELDIFLRKAQTKPEHYGSHGLTTLMAAHHKNMKPEKDDDPKLRTSWAALNRVVHQQAEASATGFQLLS</sequence>
<comment type="caution">
    <text evidence="1">The sequence shown here is derived from an EMBL/GenBank/DDBJ whole genome shotgun (WGS) entry which is preliminary data.</text>
</comment>
<gene>
    <name evidence="1" type="ORF">DCC81_12075</name>
</gene>
<dbReference type="Proteomes" id="UP000244450">
    <property type="component" value="Unassembled WGS sequence"/>
</dbReference>
<name>A0A2T7BFJ4_9BACT</name>
<organism evidence="1 2">
    <name type="scientific">Chitinophaga parva</name>
    <dbReference type="NCBI Taxonomy" id="2169414"/>
    <lineage>
        <taxon>Bacteria</taxon>
        <taxon>Pseudomonadati</taxon>
        <taxon>Bacteroidota</taxon>
        <taxon>Chitinophagia</taxon>
        <taxon>Chitinophagales</taxon>
        <taxon>Chitinophagaceae</taxon>
        <taxon>Chitinophaga</taxon>
    </lineage>
</organism>
<keyword evidence="2" id="KW-1185">Reference proteome</keyword>
<dbReference type="EMBL" id="QCYK01000002">
    <property type="protein sequence ID" value="PUZ25044.1"/>
    <property type="molecule type" value="Genomic_DNA"/>
</dbReference>
<accession>A0A2T7BFJ4</accession>
<dbReference type="AlphaFoldDB" id="A0A2T7BFJ4"/>
<protein>
    <submittedName>
        <fullName evidence="1">Uncharacterized protein</fullName>
    </submittedName>
</protein>